<dbReference type="Pfam" id="PF07731">
    <property type="entry name" value="Cu-oxidase_2"/>
    <property type="match status" value="1"/>
</dbReference>
<feature type="chain" id="PRO_5044700939" evidence="3">
    <location>
        <begin position="25"/>
        <end position="540"/>
    </location>
</feature>
<feature type="domain" description="Plastocyanin-like" evidence="5">
    <location>
        <begin position="382"/>
        <end position="519"/>
    </location>
</feature>
<dbReference type="Gene3D" id="2.60.40.420">
    <property type="entry name" value="Cupredoxins - blue copper proteins"/>
    <property type="match status" value="3"/>
</dbReference>
<protein>
    <submittedName>
        <fullName evidence="8">L-ascorbate oxidase homolog</fullName>
    </submittedName>
</protein>
<dbReference type="GO" id="GO:0016491">
    <property type="term" value="F:oxidoreductase activity"/>
    <property type="evidence" value="ECO:0000318"/>
    <property type="project" value="GO_Central"/>
</dbReference>
<evidence type="ECO:0000256" key="1">
    <source>
        <dbReference type="ARBA" id="ARBA00010609"/>
    </source>
</evidence>
<dbReference type="PANTHER" id="PTHR11709:SF245">
    <property type="entry name" value="SKU5 SIMILAR 16"/>
    <property type="match status" value="1"/>
</dbReference>
<feature type="domain" description="Plastocyanin-like" evidence="4">
    <location>
        <begin position="162"/>
        <end position="305"/>
    </location>
</feature>
<evidence type="ECO:0000259" key="4">
    <source>
        <dbReference type="Pfam" id="PF00394"/>
    </source>
</evidence>
<dbReference type="InterPro" id="IPR001117">
    <property type="entry name" value="Cu-oxidase_2nd"/>
</dbReference>
<comment type="similarity">
    <text evidence="1">Belongs to the multicopper oxidase family.</text>
</comment>
<evidence type="ECO:0000313" key="8">
    <source>
        <dbReference type="RefSeq" id="XP_021839811.1"/>
    </source>
</evidence>
<dbReference type="Pfam" id="PF00394">
    <property type="entry name" value="Cu-oxidase"/>
    <property type="match status" value="1"/>
</dbReference>
<dbReference type="GO" id="GO:0005507">
    <property type="term" value="F:copper ion binding"/>
    <property type="evidence" value="ECO:0007669"/>
    <property type="project" value="InterPro"/>
</dbReference>
<feature type="domain" description="Plastocyanin-like" evidence="6">
    <location>
        <begin position="35"/>
        <end position="149"/>
    </location>
</feature>
<evidence type="ECO:0000256" key="3">
    <source>
        <dbReference type="SAM" id="SignalP"/>
    </source>
</evidence>
<reference evidence="8" key="2">
    <citation type="submission" date="2025-08" db="UniProtKB">
        <authorList>
            <consortium name="RefSeq"/>
        </authorList>
    </citation>
    <scope>IDENTIFICATION</scope>
    <source>
        <tissue evidence="8">Leaf</tissue>
    </source>
</reference>
<dbReference type="SUPFAM" id="SSF49503">
    <property type="entry name" value="Cupredoxins"/>
    <property type="match status" value="3"/>
</dbReference>
<dbReference type="OrthoDB" id="2121828at2759"/>
<accession>A0A9R0JIM2</accession>
<dbReference type="InterPro" id="IPR011707">
    <property type="entry name" value="Cu-oxidase-like_N"/>
</dbReference>
<dbReference type="InterPro" id="IPR011706">
    <property type="entry name" value="Cu-oxidase_C"/>
</dbReference>
<feature type="signal peptide" evidence="3">
    <location>
        <begin position="1"/>
        <end position="24"/>
    </location>
</feature>
<dbReference type="Pfam" id="PF07732">
    <property type="entry name" value="Cu-oxidase_3"/>
    <property type="match status" value="1"/>
</dbReference>
<keyword evidence="7" id="KW-1185">Reference proteome</keyword>
<dbReference type="AlphaFoldDB" id="A0A9R0JIM2"/>
<dbReference type="KEGG" id="soe:110779633"/>
<keyword evidence="3" id="KW-0732">Signal</keyword>
<proteinExistence type="inferred from homology"/>
<dbReference type="InterPro" id="IPR045087">
    <property type="entry name" value="Cu-oxidase_fam"/>
</dbReference>
<dbReference type="Proteomes" id="UP000813463">
    <property type="component" value="Chromosome 3"/>
</dbReference>
<reference evidence="7" key="1">
    <citation type="journal article" date="2021" name="Nat. Commun.">
        <title>Genomic analyses provide insights into spinach domestication and the genetic basis of agronomic traits.</title>
        <authorList>
            <person name="Cai X."/>
            <person name="Sun X."/>
            <person name="Xu C."/>
            <person name="Sun H."/>
            <person name="Wang X."/>
            <person name="Ge C."/>
            <person name="Zhang Z."/>
            <person name="Wang Q."/>
            <person name="Fei Z."/>
            <person name="Jiao C."/>
            <person name="Wang Q."/>
        </authorList>
    </citation>
    <scope>NUCLEOTIDE SEQUENCE [LARGE SCALE GENOMIC DNA]</scope>
    <source>
        <strain evidence="7">cv. Varoflay</strain>
    </source>
</reference>
<evidence type="ECO:0000259" key="6">
    <source>
        <dbReference type="Pfam" id="PF07732"/>
    </source>
</evidence>
<dbReference type="GeneID" id="110779633"/>
<dbReference type="RefSeq" id="XP_021839811.1">
    <property type="nucleotide sequence ID" value="XM_021984119.2"/>
</dbReference>
<organism evidence="7 8">
    <name type="scientific">Spinacia oleracea</name>
    <name type="common">Spinach</name>
    <dbReference type="NCBI Taxonomy" id="3562"/>
    <lineage>
        <taxon>Eukaryota</taxon>
        <taxon>Viridiplantae</taxon>
        <taxon>Streptophyta</taxon>
        <taxon>Embryophyta</taxon>
        <taxon>Tracheophyta</taxon>
        <taxon>Spermatophyta</taxon>
        <taxon>Magnoliopsida</taxon>
        <taxon>eudicotyledons</taxon>
        <taxon>Gunneridae</taxon>
        <taxon>Pentapetalae</taxon>
        <taxon>Caryophyllales</taxon>
        <taxon>Chenopodiaceae</taxon>
        <taxon>Chenopodioideae</taxon>
        <taxon>Anserineae</taxon>
        <taxon>Spinacia</taxon>
    </lineage>
</organism>
<evidence type="ECO:0000256" key="2">
    <source>
        <dbReference type="ARBA" id="ARBA00023180"/>
    </source>
</evidence>
<keyword evidence="2" id="KW-0325">Glycoprotein</keyword>
<dbReference type="PANTHER" id="PTHR11709">
    <property type="entry name" value="MULTI-COPPER OXIDASE"/>
    <property type="match status" value="1"/>
</dbReference>
<dbReference type="InterPro" id="IPR008972">
    <property type="entry name" value="Cupredoxin"/>
</dbReference>
<evidence type="ECO:0000259" key="5">
    <source>
        <dbReference type="Pfam" id="PF07731"/>
    </source>
</evidence>
<gene>
    <name evidence="8" type="primary">LOC110779633</name>
</gene>
<sequence length="540" mass="61008">MGQIVSLSFLLGVLALSSIFGVYADSPYKYLDWNITYGIRSPLGVRQRVILINGKFPGPTFDCDTNDNIFLTIHNNLREPFLMTWNGVWQRKASWQDGVLGTNCPIPAGSSWTYRMQTKDQIGTYMYFPSTGMQRADGGFGAFNIHRRPQHVPLPYPVPAGEFTLIVGDWFHTGPQFKNGVADMLKFKMDNGYGMPMPDGLLINGKPSGTTFTGRARKTYLLRVSNVGILASINIRIQGHSMELVEVEGSHVLQEVYDSLDVHPGQSMSVLVTLNGGVEDYYIVTSTRFMKKTRKATAILRYKGSNIRPSGPLPVGPTYQVHWSMKQARTFRWNLTANAARPNPQGTYRYGGIQITKTIILGNSANKRRYGVNNISYVNPTTPLKLADHYHIPGVFDLKTSRDKPTPGPMVLGTAVYDLALHDFVEIVFQNDEDTTQSWHLDGHNFFVVAFGANQWSPRMRRKYNMVDAVWRSTVQVYQKSWTVVLVSLDNKGMWNLRSAIWHRQYLGQQVYFRVWNDEPSLRTENNIPSNVLKCGKAAK</sequence>
<name>A0A9R0JIM2_SPIOL</name>
<evidence type="ECO:0000313" key="7">
    <source>
        <dbReference type="Proteomes" id="UP000813463"/>
    </source>
</evidence>